<comment type="caution">
    <text evidence="1">The sequence shown here is derived from an EMBL/GenBank/DDBJ whole genome shotgun (WGS) entry which is preliminary data.</text>
</comment>
<gene>
    <name evidence="1" type="ORF">S01H4_45409</name>
</gene>
<reference evidence="1" key="1">
    <citation type="journal article" date="2014" name="Front. Microbiol.">
        <title>High frequency of phylogenetically diverse reductive dehalogenase-homologous genes in deep subseafloor sedimentary metagenomes.</title>
        <authorList>
            <person name="Kawai M."/>
            <person name="Futagami T."/>
            <person name="Toyoda A."/>
            <person name="Takaki Y."/>
            <person name="Nishi S."/>
            <person name="Hori S."/>
            <person name="Arai W."/>
            <person name="Tsubouchi T."/>
            <person name="Morono Y."/>
            <person name="Uchiyama I."/>
            <person name="Ito T."/>
            <person name="Fujiyama A."/>
            <person name="Inagaki F."/>
            <person name="Takami H."/>
        </authorList>
    </citation>
    <scope>NUCLEOTIDE SEQUENCE</scope>
    <source>
        <strain evidence="1">Expedition CK06-06</strain>
    </source>
</reference>
<protein>
    <submittedName>
        <fullName evidence="1">Uncharacterized protein</fullName>
    </submittedName>
</protein>
<accession>X1BV15</accession>
<name>X1BV15_9ZZZZ</name>
<dbReference type="EMBL" id="BART01025275">
    <property type="protein sequence ID" value="GAG98905.1"/>
    <property type="molecule type" value="Genomic_DNA"/>
</dbReference>
<organism evidence="1">
    <name type="scientific">marine sediment metagenome</name>
    <dbReference type="NCBI Taxonomy" id="412755"/>
    <lineage>
        <taxon>unclassified sequences</taxon>
        <taxon>metagenomes</taxon>
        <taxon>ecological metagenomes</taxon>
    </lineage>
</organism>
<sequence length="228" mass="27335">MKRKNKLRLIIIASFLLIPVVYNLIVIRPKIYYEIDYDITLPNREAIINRVENLNYPNYLSSNCYYDSGLYEGITCYVDRNLVDFFKNRIEDDIWLHWVPWYTHKLYYSFLGENHTRLNLTYNNNWIYSLKDYNNQSLISSQFSWLDNDLYLNFAKIPNVGSGKSSLVLNDLIFVKMSVEYSWVCDDYLCYHDHSFEQYILLDLSLDVGITSLSKNFKSNYNCYRIKR</sequence>
<proteinExistence type="predicted"/>
<evidence type="ECO:0000313" key="1">
    <source>
        <dbReference type="EMBL" id="GAG98905.1"/>
    </source>
</evidence>
<dbReference type="AlphaFoldDB" id="X1BV15"/>